<dbReference type="InterPro" id="IPR031168">
    <property type="entry name" value="G_TrmE"/>
</dbReference>
<dbReference type="InterPro" id="IPR018948">
    <property type="entry name" value="GTP-bd_TrmE_N"/>
</dbReference>
<comment type="subcellular location">
    <subcellularLocation>
        <location evidence="1">Mitochondrion</location>
    </subcellularLocation>
</comment>
<dbReference type="InterPro" id="IPR004520">
    <property type="entry name" value="GTPase_MnmE"/>
</dbReference>
<evidence type="ECO:0000259" key="8">
    <source>
        <dbReference type="PROSITE" id="PS51709"/>
    </source>
</evidence>
<evidence type="ECO:0000256" key="7">
    <source>
        <dbReference type="SAM" id="SignalP"/>
    </source>
</evidence>
<dbReference type="GO" id="GO:0030488">
    <property type="term" value="P:tRNA methylation"/>
    <property type="evidence" value="ECO:0007669"/>
    <property type="project" value="TreeGrafter"/>
</dbReference>
<dbReference type="NCBIfam" id="TIGR00450">
    <property type="entry name" value="mnmE_trmE_thdF"/>
    <property type="match status" value="1"/>
</dbReference>
<proteinExistence type="inferred from homology"/>
<dbReference type="GO" id="GO:0003924">
    <property type="term" value="F:GTPase activity"/>
    <property type="evidence" value="ECO:0007669"/>
    <property type="project" value="InterPro"/>
</dbReference>
<feature type="chain" id="PRO_5042127092" description="TrmE-type G domain-containing protein" evidence="7">
    <location>
        <begin position="28"/>
        <end position="540"/>
    </location>
</feature>
<keyword evidence="3 6" id="KW-0819">tRNA processing</keyword>
<evidence type="ECO:0000256" key="3">
    <source>
        <dbReference type="ARBA" id="ARBA00022694"/>
    </source>
</evidence>
<dbReference type="NCBIfam" id="TIGR00231">
    <property type="entry name" value="small_GTP"/>
    <property type="match status" value="1"/>
</dbReference>
<organism evidence="9 10">
    <name type="scientific">Cylindrotheca closterium</name>
    <dbReference type="NCBI Taxonomy" id="2856"/>
    <lineage>
        <taxon>Eukaryota</taxon>
        <taxon>Sar</taxon>
        <taxon>Stramenopiles</taxon>
        <taxon>Ochrophyta</taxon>
        <taxon>Bacillariophyta</taxon>
        <taxon>Bacillariophyceae</taxon>
        <taxon>Bacillariophycidae</taxon>
        <taxon>Bacillariales</taxon>
        <taxon>Bacillariaceae</taxon>
        <taxon>Cylindrotheca</taxon>
    </lineage>
</organism>
<dbReference type="FunFam" id="3.30.1360.120:FF:000007">
    <property type="entry name" value="tRNA modification GTPase GTPBP3, mitochondrial"/>
    <property type="match status" value="1"/>
</dbReference>
<dbReference type="Pfam" id="PF12631">
    <property type="entry name" value="MnmE_helical"/>
    <property type="match status" value="1"/>
</dbReference>
<feature type="signal peptide" evidence="7">
    <location>
        <begin position="1"/>
        <end position="27"/>
    </location>
</feature>
<dbReference type="CDD" id="cd14858">
    <property type="entry name" value="TrmE_N"/>
    <property type="match status" value="1"/>
</dbReference>
<evidence type="ECO:0000256" key="6">
    <source>
        <dbReference type="RuleBase" id="RU003313"/>
    </source>
</evidence>
<dbReference type="GO" id="GO:0002098">
    <property type="term" value="P:tRNA wobble uridine modification"/>
    <property type="evidence" value="ECO:0007669"/>
    <property type="project" value="TreeGrafter"/>
</dbReference>
<dbReference type="InterPro" id="IPR027368">
    <property type="entry name" value="MnmE_dom2"/>
</dbReference>
<dbReference type="InterPro" id="IPR025867">
    <property type="entry name" value="MnmE_helical"/>
</dbReference>
<gene>
    <name evidence="9" type="ORF">CYCCA115_LOCUS15626</name>
</gene>
<keyword evidence="10" id="KW-1185">Reference proteome</keyword>
<dbReference type="InterPro" id="IPR005225">
    <property type="entry name" value="Small_GTP-bd"/>
</dbReference>
<evidence type="ECO:0000256" key="5">
    <source>
        <dbReference type="ARBA" id="ARBA00023134"/>
    </source>
</evidence>
<dbReference type="CDD" id="cd04164">
    <property type="entry name" value="trmE"/>
    <property type="match status" value="1"/>
</dbReference>
<evidence type="ECO:0000256" key="1">
    <source>
        <dbReference type="ARBA" id="ARBA00004173"/>
    </source>
</evidence>
<dbReference type="Gene3D" id="3.40.50.300">
    <property type="entry name" value="P-loop containing nucleotide triphosphate hydrolases"/>
    <property type="match status" value="1"/>
</dbReference>
<feature type="domain" description="TrmE-type G" evidence="8">
    <location>
        <begin position="293"/>
        <end position="458"/>
    </location>
</feature>
<dbReference type="InterPro" id="IPR027417">
    <property type="entry name" value="P-loop_NTPase"/>
</dbReference>
<dbReference type="PROSITE" id="PS51709">
    <property type="entry name" value="G_TRME"/>
    <property type="match status" value="1"/>
</dbReference>
<dbReference type="SUPFAM" id="SSF116878">
    <property type="entry name" value="TrmE connector domain"/>
    <property type="match status" value="1"/>
</dbReference>
<dbReference type="NCBIfam" id="NF003661">
    <property type="entry name" value="PRK05291.1-3"/>
    <property type="match status" value="1"/>
</dbReference>
<dbReference type="Proteomes" id="UP001295423">
    <property type="component" value="Unassembled WGS sequence"/>
</dbReference>
<dbReference type="PANTHER" id="PTHR42714:SF2">
    <property type="entry name" value="TRNA MODIFICATION GTPASE GTPBP3, MITOCHONDRIAL"/>
    <property type="match status" value="1"/>
</dbReference>
<keyword evidence="5 6" id="KW-0342">GTP-binding</keyword>
<evidence type="ECO:0000256" key="4">
    <source>
        <dbReference type="ARBA" id="ARBA00022741"/>
    </source>
</evidence>
<dbReference type="PANTHER" id="PTHR42714">
    <property type="entry name" value="TRNA MODIFICATION GTPASE GTPBP3"/>
    <property type="match status" value="1"/>
</dbReference>
<comment type="caution">
    <text evidence="9">The sequence shown here is derived from an EMBL/GenBank/DDBJ whole genome shotgun (WGS) entry which is preliminary data.</text>
</comment>
<name>A0AAD2FWZ3_9STRA</name>
<dbReference type="Pfam" id="PF10396">
    <property type="entry name" value="TrmE_N"/>
    <property type="match status" value="1"/>
</dbReference>
<dbReference type="EMBL" id="CAKOGP040001881">
    <property type="protein sequence ID" value="CAJ1955185.1"/>
    <property type="molecule type" value="Genomic_DNA"/>
</dbReference>
<dbReference type="InterPro" id="IPR027266">
    <property type="entry name" value="TrmE/GcvT-like"/>
</dbReference>
<dbReference type="Gene3D" id="1.20.120.430">
    <property type="entry name" value="tRNA modification GTPase MnmE domain 2"/>
    <property type="match status" value="1"/>
</dbReference>
<sequence>MRAKQQSAWAISLWLMRFSLLLNKSNALCRPLTKRASRGSIDSLQWTLGASSRLFSSAPSNSHDEDTIFALSSGFTGQQATAVAVLRISGSQAHHVFDSMTKSRLPPPRQAALRKLYDPARGQMLDQALCLLFESPNSFTGEDLVELHCHGSRAVVQAMLDVLPTLGCRLAEPGEFTQRAFGRGKLDLVQVEALADILGADTQAQLKQALSQLDGNLSKLYDDWRGRLISGLAHAEAVIDFGDDERLGEDDILDDDSEQWNVWGAVGDNMIALSQSMKEHLRDERKGELIREGVKIAIVGPPNAGKSSLFNLLSKKDAAIVSPIAGTTRDVLQVSMDLGGVKCTLQDTAGVRKDTDDVLEIEGIKRAQSVAENADLVVAMVDGSSGADKAGGLDAVKSILDENKLSASMLVMNKCDIKDDGEDSKGEESSGFGNTYDISCVTQEGIDDFLDALSQAVTSRTQDDSGNEGAVITRARHRQHVEAAADALERFKVLSGQGPLAVDMAAEELRYAASELGRITGAVDVEDVLDVLFSDFCIGK</sequence>
<dbReference type="AlphaFoldDB" id="A0AAD2FWZ3"/>
<dbReference type="HAMAP" id="MF_00379">
    <property type="entry name" value="GTPase_MnmE"/>
    <property type="match status" value="1"/>
</dbReference>
<dbReference type="GO" id="GO:0005525">
    <property type="term" value="F:GTP binding"/>
    <property type="evidence" value="ECO:0007669"/>
    <property type="project" value="UniProtKB-KW"/>
</dbReference>
<comment type="similarity">
    <text evidence="2 6">Belongs to the TRAFAC class TrmE-Era-EngA-EngB-Septin-like GTPase superfamily. TrmE GTPase family.</text>
</comment>
<protein>
    <recommendedName>
        <fullName evidence="8">TrmE-type G domain-containing protein</fullName>
    </recommendedName>
</protein>
<dbReference type="Pfam" id="PF01926">
    <property type="entry name" value="MMR_HSR1"/>
    <property type="match status" value="1"/>
</dbReference>
<dbReference type="InterPro" id="IPR006073">
    <property type="entry name" value="GTP-bd"/>
</dbReference>
<accession>A0AAD2FWZ3</accession>
<keyword evidence="7" id="KW-0732">Signal</keyword>
<evidence type="ECO:0000256" key="2">
    <source>
        <dbReference type="ARBA" id="ARBA00011043"/>
    </source>
</evidence>
<keyword evidence="4 6" id="KW-0547">Nucleotide-binding</keyword>
<dbReference type="Gene3D" id="3.30.1360.120">
    <property type="entry name" value="Probable tRNA modification gtpase trme, domain 1"/>
    <property type="match status" value="1"/>
</dbReference>
<dbReference type="GO" id="GO:0005739">
    <property type="term" value="C:mitochondrion"/>
    <property type="evidence" value="ECO:0007669"/>
    <property type="project" value="UniProtKB-SubCell"/>
</dbReference>
<evidence type="ECO:0000313" key="10">
    <source>
        <dbReference type="Proteomes" id="UP001295423"/>
    </source>
</evidence>
<reference evidence="9" key="1">
    <citation type="submission" date="2023-08" db="EMBL/GenBank/DDBJ databases">
        <authorList>
            <person name="Audoor S."/>
            <person name="Bilcke G."/>
        </authorList>
    </citation>
    <scope>NUCLEOTIDE SEQUENCE</scope>
</reference>
<dbReference type="SUPFAM" id="SSF52540">
    <property type="entry name" value="P-loop containing nucleoside triphosphate hydrolases"/>
    <property type="match status" value="1"/>
</dbReference>
<evidence type="ECO:0000313" key="9">
    <source>
        <dbReference type="EMBL" id="CAJ1955185.1"/>
    </source>
</evidence>